<keyword evidence="2" id="KW-1185">Reference proteome</keyword>
<gene>
    <name evidence="1" type="ORF">HJA_00185</name>
</gene>
<dbReference type="OrthoDB" id="7617652at2"/>
<dbReference type="STRING" id="1280952.HJA_00185"/>
<dbReference type="AlphaFoldDB" id="A0A059FJV3"/>
<evidence type="ECO:0000313" key="1">
    <source>
        <dbReference type="EMBL" id="KCZ90909.1"/>
    </source>
</evidence>
<sequence length="208" mass="22985">MRMRWLRRIVFWLIFLDLVATALFWGASRFMDQSRTLSGGTGVVFYTDNNKDAAARIAKAVNLLKAGKLDRLYMVGGHRPQEGWLGSQEMALIAARGSGLGGRISADVESRDTISGLKNLARDAKTKAPGEIVFVSNCMQVIRAKVIYNAQPDHQSQVKGACPPGDLNPLDIWRRAHYEAGAWILYAMPAGWRDAVLDRLRGADDPAE</sequence>
<name>A0A059FJV3_9PROT</name>
<reference evidence="1 2" key="1">
    <citation type="journal article" date="2014" name="Antonie Van Leeuwenhoek">
        <title>Hyphomonas beringensis sp. nov. and Hyphomonas chukchiensis sp. nov., isolated from surface seawater of the Bering Sea and Chukchi Sea.</title>
        <authorList>
            <person name="Li C."/>
            <person name="Lai Q."/>
            <person name="Li G."/>
            <person name="Dong C."/>
            <person name="Wang J."/>
            <person name="Liao Y."/>
            <person name="Shao Z."/>
        </authorList>
    </citation>
    <scope>NUCLEOTIDE SEQUENCE [LARGE SCALE GENOMIC DNA]</scope>
    <source>
        <strain evidence="1 2">VP2</strain>
    </source>
</reference>
<organism evidence="1 2">
    <name type="scientific">Hyphomonas jannaschiana VP2</name>
    <dbReference type="NCBI Taxonomy" id="1280952"/>
    <lineage>
        <taxon>Bacteria</taxon>
        <taxon>Pseudomonadati</taxon>
        <taxon>Pseudomonadota</taxon>
        <taxon>Alphaproteobacteria</taxon>
        <taxon>Hyphomonadales</taxon>
        <taxon>Hyphomonadaceae</taxon>
        <taxon>Hyphomonas</taxon>
    </lineage>
</organism>
<comment type="caution">
    <text evidence="1">The sequence shown here is derived from an EMBL/GenBank/DDBJ whole genome shotgun (WGS) entry which is preliminary data.</text>
</comment>
<dbReference type="EMBL" id="ARYJ01000001">
    <property type="protein sequence ID" value="KCZ90909.1"/>
    <property type="molecule type" value="Genomic_DNA"/>
</dbReference>
<evidence type="ECO:0000313" key="2">
    <source>
        <dbReference type="Proteomes" id="UP000024816"/>
    </source>
</evidence>
<dbReference type="eggNOG" id="COG1434">
    <property type="taxonomic scope" value="Bacteria"/>
</dbReference>
<dbReference type="PATRIC" id="fig|1280952.3.peg.36"/>
<protein>
    <submittedName>
        <fullName evidence="1">Uncharacterized protein</fullName>
    </submittedName>
</protein>
<dbReference type="Proteomes" id="UP000024816">
    <property type="component" value="Unassembled WGS sequence"/>
</dbReference>
<accession>A0A059FJV3</accession>
<proteinExistence type="predicted"/>